<feature type="transmembrane region" description="Helical" evidence="1">
    <location>
        <begin position="108"/>
        <end position="130"/>
    </location>
</feature>
<feature type="transmembrane region" description="Helical" evidence="1">
    <location>
        <begin position="215"/>
        <end position="246"/>
    </location>
</feature>
<feature type="transmembrane region" description="Helical" evidence="1">
    <location>
        <begin position="36"/>
        <end position="54"/>
    </location>
</feature>
<evidence type="ECO:0000313" key="2">
    <source>
        <dbReference type="EMBL" id="PJZ66315.1"/>
    </source>
</evidence>
<keyword evidence="1" id="KW-0812">Transmembrane</keyword>
<protein>
    <submittedName>
        <fullName evidence="2">Uncharacterized protein</fullName>
    </submittedName>
</protein>
<evidence type="ECO:0000256" key="1">
    <source>
        <dbReference type="SAM" id="Phobius"/>
    </source>
</evidence>
<evidence type="ECO:0000313" key="3">
    <source>
        <dbReference type="Proteomes" id="UP000231912"/>
    </source>
</evidence>
<organism evidence="2 3">
    <name type="scientific">Leptospira wolffii</name>
    <dbReference type="NCBI Taxonomy" id="409998"/>
    <lineage>
        <taxon>Bacteria</taxon>
        <taxon>Pseudomonadati</taxon>
        <taxon>Spirochaetota</taxon>
        <taxon>Spirochaetia</taxon>
        <taxon>Leptospirales</taxon>
        <taxon>Leptospiraceae</taxon>
        <taxon>Leptospira</taxon>
    </lineage>
</organism>
<sequence length="935" mass="107812">MLVLLFFLIFLLILLPASIVLDVWQYSKAGQTGFPLFWSLFFFLGIFCISPNVSRFSSLAERWRKFWRFTAGIYEGFFLILSGVFFYLAQKETQLYKIAPEKFGEKDLWLLFSIYLGPFVFVFISSLALWIYDFWKKENGNYVKTRERTILYLVVSGCILFLSAVQLHLRFTNPDFGGYQKTPETTQYPFYLAYTFLIYEWIRNRKSEGGKNGAMLFFACLIFSGVFFVLFPNILLAGLASIVLFAPVWAGRKRRTEFSVFTFAFTVGVFLSRFITWRPEIFTKLEYYRFDHHISLLLLLLFGNEIRKSIAEWPDSKKETIAKQILFYYRILVFAAFAVWASFYEFEEGVYTSQFGLLHVVSLHLVFLIAGYLLPALWRSKKEIFSDPKVWTSNFSESVPAGIFLISLTAFYFSGVREISVGPSIFVGSQAQDIKNLLGPPAMENATTLKYYKVKTDNSPGVDPEKSREYLLEFKISNSRYCSEIPPGTVEYAMLRLRTGYLTAPYGWFQSARLNWFQVKGLDRTNISTEQLAILLTELNVPIYTSSEDTNPTLGNSMYFNLPGKSKGEIVPISFRYKKAFDEVALDHVYFGDNEFSSCRINRTNRGVLNTFFDPVSLSKAEWIQSKEYLVTQNAPAYTKPEETASKSFIFLKGMVIPLQLRTKEKSTLAGKTGYWFYYKGVWIFDSALKEKGQISQEDYAELTEEDFERNGISFNQWSRDVQESCSDRGKRYEPKSGSLLWSLEDRFVTLKTILRTDDQGHSNFGFLDFDNLQAEQIHSVPEEFRDFAIAIRNARITGDAAPFYVKVRGRLSLTSSCLITDNSDGSYERDTSVWFRADSSDFISPKKNLVNFGSFKSFKKEFFLYFDNPDSAARYCSDIGLSLARKEELERIYSQKDKFQLPMDSDYASQYWQADQAVETGASGSFLKAVCVKR</sequence>
<keyword evidence="1" id="KW-1133">Transmembrane helix</keyword>
<feature type="transmembrane region" description="Helical" evidence="1">
    <location>
        <begin position="325"/>
        <end position="344"/>
    </location>
</feature>
<dbReference type="AlphaFoldDB" id="A0A2M9ZD10"/>
<comment type="caution">
    <text evidence="2">The sequence shown here is derived from an EMBL/GenBank/DDBJ whole genome shotgun (WGS) entry which is preliminary data.</text>
</comment>
<feature type="transmembrane region" description="Helical" evidence="1">
    <location>
        <begin position="356"/>
        <end position="378"/>
    </location>
</feature>
<dbReference type="RefSeq" id="WP_100758537.1">
    <property type="nucleotide sequence ID" value="NZ_NPDT01000002.1"/>
</dbReference>
<proteinExistence type="predicted"/>
<keyword evidence="1" id="KW-0472">Membrane</keyword>
<gene>
    <name evidence="2" type="ORF">CH371_08530</name>
</gene>
<accession>A0A2M9ZD10</accession>
<feature type="transmembrane region" description="Helical" evidence="1">
    <location>
        <begin position="399"/>
        <end position="416"/>
    </location>
</feature>
<feature type="transmembrane region" description="Helical" evidence="1">
    <location>
        <begin position="66"/>
        <end position="88"/>
    </location>
</feature>
<dbReference type="EMBL" id="NPDT01000002">
    <property type="protein sequence ID" value="PJZ66315.1"/>
    <property type="molecule type" value="Genomic_DNA"/>
</dbReference>
<feature type="transmembrane region" description="Helical" evidence="1">
    <location>
        <begin position="150"/>
        <end position="169"/>
    </location>
</feature>
<feature type="transmembrane region" description="Helical" evidence="1">
    <location>
        <begin position="258"/>
        <end position="275"/>
    </location>
</feature>
<name>A0A2M9ZD10_9LEPT</name>
<dbReference type="Proteomes" id="UP000231912">
    <property type="component" value="Unassembled WGS sequence"/>
</dbReference>
<reference evidence="2 3" key="1">
    <citation type="submission" date="2017-07" db="EMBL/GenBank/DDBJ databases">
        <title>Leptospira spp. isolated from tropical soils.</title>
        <authorList>
            <person name="Thibeaux R."/>
            <person name="Iraola G."/>
            <person name="Ferres I."/>
            <person name="Bierque E."/>
            <person name="Girault D."/>
            <person name="Soupe-Gilbert M.-E."/>
            <person name="Picardeau M."/>
            <person name="Goarant C."/>
        </authorList>
    </citation>
    <scope>NUCLEOTIDE SEQUENCE [LARGE SCALE GENOMIC DNA]</scope>
    <source>
        <strain evidence="2 3">FH2-C-A2</strain>
    </source>
</reference>